<proteinExistence type="inferred from homology"/>
<evidence type="ECO:0000256" key="3">
    <source>
        <dbReference type="ARBA" id="ARBA00022692"/>
    </source>
</evidence>
<dbReference type="AlphaFoldDB" id="A0A6J3K1C3"/>
<dbReference type="PANTHER" id="PTHR13674">
    <property type="entry name" value="GROWTH AND TRANSFORMATION-DEPENDENT PROTEIN"/>
    <property type="match status" value="1"/>
</dbReference>
<dbReference type="KEGG" id="bvk:117231958"/>
<evidence type="ECO:0000313" key="8">
    <source>
        <dbReference type="RefSeq" id="XP_033346888.1"/>
    </source>
</evidence>
<keyword evidence="4 6" id="KW-1133">Transmembrane helix</keyword>
<gene>
    <name evidence="8" type="primary">LOC117231958</name>
</gene>
<name>A0A6J3K1C3_9HYME</name>
<reference evidence="8" key="1">
    <citation type="submission" date="2025-08" db="UniProtKB">
        <authorList>
            <consortium name="RefSeq"/>
        </authorList>
    </citation>
    <scope>IDENTIFICATION</scope>
    <source>
        <tissue evidence="8">Muscle</tissue>
    </source>
</reference>
<protein>
    <submittedName>
        <fullName evidence="8">Protein FAM162B isoform X1</fullName>
    </submittedName>
</protein>
<keyword evidence="3 6" id="KW-0812">Transmembrane</keyword>
<feature type="transmembrane region" description="Helical" evidence="6">
    <location>
        <begin position="103"/>
        <end position="122"/>
    </location>
</feature>
<dbReference type="GeneID" id="117231958"/>
<accession>A0A6J3K1C3</accession>
<dbReference type="PANTHER" id="PTHR13674:SF5">
    <property type="entry name" value="UPF0389 PROTEIN CG9231"/>
    <property type="match status" value="1"/>
</dbReference>
<comment type="similarity">
    <text evidence="2">Belongs to the UPF0389 family.</text>
</comment>
<dbReference type="Pfam" id="PF06388">
    <property type="entry name" value="DUF1075"/>
    <property type="match status" value="1"/>
</dbReference>
<dbReference type="RefSeq" id="XP_033346888.1">
    <property type="nucleotide sequence ID" value="XM_033490997.1"/>
</dbReference>
<evidence type="ECO:0000256" key="5">
    <source>
        <dbReference type="ARBA" id="ARBA00023136"/>
    </source>
</evidence>
<dbReference type="InterPro" id="IPR009432">
    <property type="entry name" value="DUF1075"/>
</dbReference>
<evidence type="ECO:0000256" key="1">
    <source>
        <dbReference type="ARBA" id="ARBA00004167"/>
    </source>
</evidence>
<keyword evidence="5 6" id="KW-0472">Membrane</keyword>
<keyword evidence="7" id="KW-1185">Reference proteome</keyword>
<dbReference type="GO" id="GO:0016020">
    <property type="term" value="C:membrane"/>
    <property type="evidence" value="ECO:0007669"/>
    <property type="project" value="UniProtKB-SubCell"/>
</dbReference>
<evidence type="ECO:0000313" key="7">
    <source>
        <dbReference type="Proteomes" id="UP000504631"/>
    </source>
</evidence>
<sequence length="159" mass="18455">MHKMFCTRLIRQFKLLRIRQLHSTFVRNENKSVSEKSKTTETLQSTGQKEQVDFVTGPPMVALSNFDKRILVWVKRYPSLDQVPDYVSYQCIQHAHTKARIRVCFVMMFLAIVICLSAVMIGKRDVAAGKNIATERMKWYTEVKEKGRREAAENAEKAK</sequence>
<dbReference type="Proteomes" id="UP000504631">
    <property type="component" value="Unplaced"/>
</dbReference>
<evidence type="ECO:0000256" key="2">
    <source>
        <dbReference type="ARBA" id="ARBA00007363"/>
    </source>
</evidence>
<evidence type="ECO:0000256" key="6">
    <source>
        <dbReference type="SAM" id="Phobius"/>
    </source>
</evidence>
<evidence type="ECO:0000256" key="4">
    <source>
        <dbReference type="ARBA" id="ARBA00022989"/>
    </source>
</evidence>
<organism evidence="7 8">
    <name type="scientific">Bombus vosnesenskii</name>
    <dbReference type="NCBI Taxonomy" id="207650"/>
    <lineage>
        <taxon>Eukaryota</taxon>
        <taxon>Metazoa</taxon>
        <taxon>Ecdysozoa</taxon>
        <taxon>Arthropoda</taxon>
        <taxon>Hexapoda</taxon>
        <taxon>Insecta</taxon>
        <taxon>Pterygota</taxon>
        <taxon>Neoptera</taxon>
        <taxon>Endopterygota</taxon>
        <taxon>Hymenoptera</taxon>
        <taxon>Apocrita</taxon>
        <taxon>Aculeata</taxon>
        <taxon>Apoidea</taxon>
        <taxon>Anthophila</taxon>
        <taxon>Apidae</taxon>
        <taxon>Bombus</taxon>
        <taxon>Pyrobombus</taxon>
    </lineage>
</organism>
<comment type="subcellular location">
    <subcellularLocation>
        <location evidence="1">Membrane</location>
        <topology evidence="1">Single-pass membrane protein</topology>
    </subcellularLocation>
</comment>